<dbReference type="Gene3D" id="3.30.450.20">
    <property type="entry name" value="PAS domain"/>
    <property type="match status" value="1"/>
</dbReference>
<dbReference type="AlphaFoldDB" id="C0QPE6"/>
<dbReference type="SUPFAM" id="SSF55785">
    <property type="entry name" value="PYP-like sensor domain (PAS domain)"/>
    <property type="match status" value="1"/>
</dbReference>
<dbReference type="CDD" id="cd00130">
    <property type="entry name" value="PAS"/>
    <property type="match status" value="1"/>
</dbReference>
<evidence type="ECO:0000313" key="4">
    <source>
        <dbReference type="Proteomes" id="UP000001366"/>
    </source>
</evidence>
<dbReference type="NCBIfam" id="TIGR00229">
    <property type="entry name" value="sensory_box"/>
    <property type="match status" value="1"/>
</dbReference>
<dbReference type="eggNOG" id="COG0840">
    <property type="taxonomic scope" value="Bacteria"/>
</dbReference>
<dbReference type="EMBL" id="CP001230">
    <property type="protein sequence ID" value="ACO03088.1"/>
    <property type="molecule type" value="Genomic_DNA"/>
</dbReference>
<keyword evidence="1" id="KW-0175">Coiled coil</keyword>
<dbReference type="InterPro" id="IPR001610">
    <property type="entry name" value="PAC"/>
</dbReference>
<feature type="coiled-coil region" evidence="1">
    <location>
        <begin position="428"/>
        <end position="455"/>
    </location>
</feature>
<dbReference type="SUPFAM" id="SSF58104">
    <property type="entry name" value="Methyl-accepting chemotaxis protein (MCP) signaling domain"/>
    <property type="match status" value="1"/>
</dbReference>
<dbReference type="SMART" id="SM00086">
    <property type="entry name" value="PAC"/>
    <property type="match status" value="1"/>
</dbReference>
<name>C0QPE6_PERMH</name>
<reference evidence="3 4" key="1">
    <citation type="journal article" date="2009" name="J. Bacteriol.">
        <title>Complete and draft genome sequences of six members of the Aquificales.</title>
        <authorList>
            <person name="Reysenbach A.L."/>
            <person name="Hamamura N."/>
            <person name="Podar M."/>
            <person name="Griffiths E."/>
            <person name="Ferreira S."/>
            <person name="Hochstein R."/>
            <person name="Heidelberg J."/>
            <person name="Johnson J."/>
            <person name="Mead D."/>
            <person name="Pohorille A."/>
            <person name="Sarmiento M."/>
            <person name="Schweighofer K."/>
            <person name="Seshadri R."/>
            <person name="Voytek M.A."/>
        </authorList>
    </citation>
    <scope>NUCLEOTIDE SEQUENCE [LARGE SCALE GENOMIC DNA]</scope>
    <source>
        <strain evidence="4">DSM 14350 / EX-H1</strain>
    </source>
</reference>
<dbReference type="InterPro" id="IPR035965">
    <property type="entry name" value="PAS-like_dom_sf"/>
</dbReference>
<feature type="coiled-coil region" evidence="1">
    <location>
        <begin position="321"/>
        <end position="355"/>
    </location>
</feature>
<dbReference type="RefSeq" id="WP_012675327.1">
    <property type="nucleotide sequence ID" value="NC_012440.1"/>
</dbReference>
<dbReference type="KEGG" id="pmx:PERMA_0754"/>
<feature type="domain" description="PAS fold-3" evidence="2">
    <location>
        <begin position="35"/>
        <end position="116"/>
    </location>
</feature>
<evidence type="ECO:0000259" key="2">
    <source>
        <dbReference type="Pfam" id="PF08447"/>
    </source>
</evidence>
<dbReference type="Gene3D" id="1.10.287.950">
    <property type="entry name" value="Methyl-accepting chemotaxis protein"/>
    <property type="match status" value="2"/>
</dbReference>
<dbReference type="STRING" id="123214.PERMA_0754"/>
<evidence type="ECO:0000256" key="1">
    <source>
        <dbReference type="SAM" id="Coils"/>
    </source>
</evidence>
<evidence type="ECO:0000313" key="3">
    <source>
        <dbReference type="EMBL" id="ACO03088.1"/>
    </source>
</evidence>
<sequence>MHRPKVEPKNIESVFLPDEMFFSTTDLKGIILSGNDVFIRVSKFSKEELIGKPHNIIRHPDMPRIVFKLLWDYIQSGKPIVAYVKNIAKDGSYYWVLATVVPIFDNEGNIEKYLSIRIKPTTQFFDHIPKVYAELLNAEKSGGMEASLKKLEEIVRSLGYKSYDSFMTDILSKEIEDKKDVLKVEDIPPDMIFENSFTENVATIFRYAKKIDELYDSIYRKITHFENLGKLLDEKSDRIFSLTDDIRLISLNSSVESFKLGSQGASFSVLSAEMRKNSEVGNKIIDEMRKITEIIMEDIDRIILLINISKLEVIAITKFLHSILEEDETREDNDIEELEQNIIDLVRSLKISSEKTYSYSEKMGHHLLNISEYLKKLKILIKRLEFLYLNGMVESAHQTETSFSIIFTEVNKLVESTKDILNDISVPLSEVKDENRNLKYELEEVEYNINKITDTISNISNV</sequence>
<keyword evidence="4" id="KW-1185">Reference proteome</keyword>
<dbReference type="OrthoDB" id="7991996at2"/>
<protein>
    <submittedName>
        <fullName evidence="3">Potential sensory protein</fullName>
    </submittedName>
</protein>
<dbReference type="Proteomes" id="UP000001366">
    <property type="component" value="Chromosome"/>
</dbReference>
<dbReference type="HOGENOM" id="CLU_032045_0_0_0"/>
<proteinExistence type="predicted"/>
<dbReference type="PaxDb" id="123214-PERMA_0754"/>
<dbReference type="Pfam" id="PF08447">
    <property type="entry name" value="PAS_3"/>
    <property type="match status" value="1"/>
</dbReference>
<dbReference type="InterPro" id="IPR013655">
    <property type="entry name" value="PAS_fold_3"/>
</dbReference>
<organism evidence="3 4">
    <name type="scientific">Persephonella marina (strain DSM 14350 / EX-H1)</name>
    <dbReference type="NCBI Taxonomy" id="123214"/>
    <lineage>
        <taxon>Bacteria</taxon>
        <taxon>Pseudomonadati</taxon>
        <taxon>Aquificota</taxon>
        <taxon>Aquificia</taxon>
        <taxon>Aquificales</taxon>
        <taxon>Hydrogenothermaceae</taxon>
        <taxon>Persephonella</taxon>
    </lineage>
</organism>
<gene>
    <name evidence="3" type="ordered locus">PERMA_0754</name>
</gene>
<dbReference type="InterPro" id="IPR000014">
    <property type="entry name" value="PAS"/>
</dbReference>
<accession>C0QPE6</accession>